<reference evidence="1 2" key="1">
    <citation type="journal article" date="2018" name="J. Allergy Clin. Immunol.">
        <title>High-quality assembly of Dermatophagoides pteronyssinus genome and transcriptome reveals a wide range of novel allergens.</title>
        <authorList>
            <person name="Liu X.Y."/>
            <person name="Yang K.Y."/>
            <person name="Wang M.Q."/>
            <person name="Kwok J.S."/>
            <person name="Zeng X."/>
            <person name="Yang Z."/>
            <person name="Xiao X.J."/>
            <person name="Lau C.P."/>
            <person name="Li Y."/>
            <person name="Huang Z.M."/>
            <person name="Ba J.G."/>
            <person name="Yim A.K."/>
            <person name="Ouyang C.Y."/>
            <person name="Ngai S.M."/>
            <person name="Chan T.F."/>
            <person name="Leung E.L."/>
            <person name="Liu L."/>
            <person name="Liu Z.G."/>
            <person name="Tsui S.K."/>
        </authorList>
    </citation>
    <scope>NUCLEOTIDE SEQUENCE [LARGE SCALE GENOMIC DNA]</scope>
    <source>
        <strain evidence="1">Derp</strain>
    </source>
</reference>
<comment type="caution">
    <text evidence="1">The sequence shown here is derived from an EMBL/GenBank/DDBJ whole genome shotgun (WGS) entry which is preliminary data.</text>
</comment>
<organism evidence="1 2">
    <name type="scientific">Dermatophagoides pteronyssinus</name>
    <name type="common">European house dust mite</name>
    <dbReference type="NCBI Taxonomy" id="6956"/>
    <lineage>
        <taxon>Eukaryota</taxon>
        <taxon>Metazoa</taxon>
        <taxon>Ecdysozoa</taxon>
        <taxon>Arthropoda</taxon>
        <taxon>Chelicerata</taxon>
        <taxon>Arachnida</taxon>
        <taxon>Acari</taxon>
        <taxon>Acariformes</taxon>
        <taxon>Sarcoptiformes</taxon>
        <taxon>Astigmata</taxon>
        <taxon>Psoroptidia</taxon>
        <taxon>Analgoidea</taxon>
        <taxon>Pyroglyphidae</taxon>
        <taxon>Dermatophagoidinae</taxon>
        <taxon>Dermatophagoides</taxon>
    </lineage>
</organism>
<reference evidence="1 2" key="2">
    <citation type="journal article" date="2022" name="Mol. Biol. Evol.">
        <title>Comparative Genomics Reveals Insights into the Divergent Evolution of Astigmatic Mites and Household Pest Adaptations.</title>
        <authorList>
            <person name="Xiong Q."/>
            <person name="Wan A.T."/>
            <person name="Liu X."/>
            <person name="Fung C.S."/>
            <person name="Xiao X."/>
            <person name="Malainual N."/>
            <person name="Hou J."/>
            <person name="Wang L."/>
            <person name="Wang M."/>
            <person name="Yang K.Y."/>
            <person name="Cui Y."/>
            <person name="Leung E.L."/>
            <person name="Nong W."/>
            <person name="Shin S.K."/>
            <person name="Au S.W."/>
            <person name="Jeong K.Y."/>
            <person name="Chew F.T."/>
            <person name="Hui J.H."/>
            <person name="Leung T.F."/>
            <person name="Tungtrongchitr A."/>
            <person name="Zhong N."/>
            <person name="Liu Z."/>
            <person name="Tsui S.K."/>
        </authorList>
    </citation>
    <scope>NUCLEOTIDE SEQUENCE [LARGE SCALE GENOMIC DNA]</scope>
    <source>
        <strain evidence="1">Derp</strain>
    </source>
</reference>
<dbReference type="Proteomes" id="UP000887458">
    <property type="component" value="Unassembled WGS sequence"/>
</dbReference>
<proteinExistence type="predicted"/>
<keyword evidence="2" id="KW-1185">Reference proteome</keyword>
<evidence type="ECO:0000313" key="2">
    <source>
        <dbReference type="Proteomes" id="UP000887458"/>
    </source>
</evidence>
<dbReference type="EMBL" id="NJHN03000037">
    <property type="protein sequence ID" value="KAH9421742.1"/>
    <property type="molecule type" value="Genomic_DNA"/>
</dbReference>
<sequence length="79" mass="8565">MFANADCCDCSSITSICTSSTAGVKFNELITSCTSMPFGAVVDRGMQNAVKHLDWDELDSDIESLLDPFDLSVKQHVDS</sequence>
<accession>A0ABQ8JH13</accession>
<evidence type="ECO:0000313" key="1">
    <source>
        <dbReference type="EMBL" id="KAH9421742.1"/>
    </source>
</evidence>
<gene>
    <name evidence="1" type="ORF">DERP_002029</name>
</gene>
<name>A0ABQ8JH13_DERPT</name>
<protein>
    <submittedName>
        <fullName evidence="1">Uncharacterized protein</fullName>
    </submittedName>
</protein>